<proteinExistence type="predicted"/>
<reference evidence="3 4" key="1">
    <citation type="submission" date="2023-01" db="EMBL/GenBank/DDBJ databases">
        <title>Draft genome sequence of Nocardiopsis sp. RSe5-2 isolated from halophytes.</title>
        <authorList>
            <person name="Duangmal K."/>
            <person name="Chantavorakit T."/>
        </authorList>
    </citation>
    <scope>NUCLEOTIDE SEQUENCE [LARGE SCALE GENOMIC DNA]</scope>
    <source>
        <strain evidence="3 4">RSe5-2</strain>
    </source>
</reference>
<gene>
    <name evidence="3" type="ORF">O4J56_00895</name>
</gene>
<comment type="caution">
    <text evidence="3">The sequence shown here is derived from an EMBL/GenBank/DDBJ whole genome shotgun (WGS) entry which is preliminary data.</text>
</comment>
<feature type="region of interest" description="Disordered" evidence="1">
    <location>
        <begin position="73"/>
        <end position="92"/>
    </location>
</feature>
<name>A0ABT4TWX0_9ACTN</name>
<accession>A0ABT4TWX0</accession>
<dbReference type="InterPro" id="IPR013974">
    <property type="entry name" value="SAF"/>
</dbReference>
<dbReference type="SMART" id="SM00858">
    <property type="entry name" value="SAF"/>
    <property type="match status" value="1"/>
</dbReference>
<protein>
    <submittedName>
        <fullName evidence="3">SAF domain-containing protein</fullName>
    </submittedName>
</protein>
<sequence length="216" mass="20965">MTLRRRTALALARHRGAVGTLCAAIALAGAVLLLRPVPEGGTEVVAAARDLSPLDPVAAADLEVRTLPADAVPEGALRPGEEPVGGSLTGPVRRGEVLTDARLADSPAAGYGPGAAAVPVRVADAEAAALVAPGDRVDLVAAPPGPSEAPPGFAPDTGRPPAVLAEDRPVVAVPDPQDGGAGGTGGAVIVVAAEGDEAAALAAASVRGGIALTIRG</sequence>
<dbReference type="CDD" id="cd11614">
    <property type="entry name" value="SAF_CpaB_FlgA_like"/>
    <property type="match status" value="1"/>
</dbReference>
<dbReference type="Pfam" id="PF08666">
    <property type="entry name" value="SAF"/>
    <property type="match status" value="1"/>
</dbReference>
<dbReference type="Proteomes" id="UP001527866">
    <property type="component" value="Unassembled WGS sequence"/>
</dbReference>
<dbReference type="EMBL" id="JAQFWQ010000002">
    <property type="protein sequence ID" value="MDA2809182.1"/>
    <property type="molecule type" value="Genomic_DNA"/>
</dbReference>
<evidence type="ECO:0000313" key="4">
    <source>
        <dbReference type="Proteomes" id="UP001527866"/>
    </source>
</evidence>
<dbReference type="RefSeq" id="WP_270683097.1">
    <property type="nucleotide sequence ID" value="NZ_JAQFWQ010000002.1"/>
</dbReference>
<evidence type="ECO:0000256" key="1">
    <source>
        <dbReference type="SAM" id="MobiDB-lite"/>
    </source>
</evidence>
<evidence type="ECO:0000313" key="3">
    <source>
        <dbReference type="EMBL" id="MDA2809182.1"/>
    </source>
</evidence>
<evidence type="ECO:0000259" key="2">
    <source>
        <dbReference type="SMART" id="SM00858"/>
    </source>
</evidence>
<keyword evidence="4" id="KW-1185">Reference proteome</keyword>
<organism evidence="3 4">
    <name type="scientific">Nocardiopsis endophytica</name>
    <dbReference type="NCBI Taxonomy" id="3018445"/>
    <lineage>
        <taxon>Bacteria</taxon>
        <taxon>Bacillati</taxon>
        <taxon>Actinomycetota</taxon>
        <taxon>Actinomycetes</taxon>
        <taxon>Streptosporangiales</taxon>
        <taxon>Nocardiopsidaceae</taxon>
        <taxon>Nocardiopsis</taxon>
    </lineage>
</organism>
<feature type="domain" description="SAF" evidence="2">
    <location>
        <begin position="42"/>
        <end position="104"/>
    </location>
</feature>